<dbReference type="InterPro" id="IPR039396">
    <property type="entry name" value="Deltex_C"/>
</dbReference>
<proteinExistence type="inferred from homology"/>
<evidence type="ECO:0000256" key="7">
    <source>
        <dbReference type="ARBA" id="ARBA00022771"/>
    </source>
</evidence>
<sequence length="1038" mass="116425">MHGTEKKPENNKTNHRSVHNENSDNPSRSAIKPKMAHNVFLDEPVHDPKTHLRPITETNKRDQSSVNKEKSVTPSRSTPAETMMQNAYPDGPECDVHRLQQPMTDARGLELVTKPIKVEQLQTPQDLVLHDLDGLVEQPENAGQKETTFTSLKEKSGVVVTTKDNSDVTTDQMNITKHYLESSTQDEEPSDYRTSLNNVSEVEFKALQIIENEFKKEEGVHISWDADSLVICGSLTSSLYVKKHLTSILEALRKKQSTEVSLDEEEKKIVQAVIGEVQSKDIICIYDEKMNQVVVYSDKQDDIRKFKHKLKIQTGKVKESGRSKQRFEKNYPSLEECQENFDSLQKSKDIQQKLSSSKNASDVEVFYTKENIKVAIYVANILRLPVDCIVNAANDSLSHGGGVAKVIADAAGSELILQGNATIMKSRNGKIPVGCQVTTSAGRLPYRCVIHTVGPCWADYEPHNLQKVKDCEEDLYRAIFGCFHEAEKYGLSSIALPAVSSGIYAVPQEMCAVQYAKAVLDYSRDSTQGLVLKEIHFIDKLPHVVKLIQDTFRTMIQNGKVPNYNIQNYVASSSHYKLKQSKDTGWKEHGKEDIPADNSQYETAKLKESSPFHYESKVHHTKQFVFQLSTKPVVCIYKGDILKVKNMDAVVCPDDAKGSGIGRIAIDLGTKAKYRQQKEKRFERQKPDLGDVVITDGEENSFNMIVYVVIENNFPQKPDFRSTMKKSIDNILRKTNEHKNVKTIAFPLFGVKPGILTEKSWAELFLERFVTFCHEVKNPNLEEVHIITHFASKTAYSTVKNVFIAFTDKVNKTQLQEKEPPPKLLSKTCDHKKDTQSGRGHDSKKGGNDIDDSCPICMCPKTDPKALSCGHSFCSECIDEMFKHKPVCPICGRIVGILTGDQPKDGTMDMKTSRINLAGYEKYGSIVITYDFPAGKQGPSHPSPGVPYGHMTRTAYLPNTPEGKKVCAMLKLAFERGLVFTISQSRTTGKEGLTWNDIHHKTNPNPGAQFGYPDPEYLTRVKDELAAKGITEDDLPSK</sequence>
<feature type="region of interest" description="Disordered" evidence="10">
    <location>
        <begin position="1"/>
        <end position="78"/>
    </location>
</feature>
<dbReference type="InterPro" id="IPR039399">
    <property type="entry name" value="Deltex_C_sf"/>
</dbReference>
<dbReference type="Pfam" id="PF18102">
    <property type="entry name" value="DTC"/>
    <property type="match status" value="1"/>
</dbReference>
<keyword evidence="7 9" id="KW-0863">Zinc-finger</keyword>
<dbReference type="SUPFAM" id="SSF52949">
    <property type="entry name" value="Macro domain-like"/>
    <property type="match status" value="2"/>
</dbReference>
<evidence type="ECO:0000313" key="13">
    <source>
        <dbReference type="EMBL" id="KAK3610489.1"/>
    </source>
</evidence>
<evidence type="ECO:0000256" key="2">
    <source>
        <dbReference type="ARBA" id="ARBA00004906"/>
    </source>
</evidence>
<name>A0AAE0TIB9_9BIVA</name>
<dbReference type="Gene3D" id="3.40.220.10">
    <property type="entry name" value="Leucine Aminopeptidase, subunit E, domain 1"/>
    <property type="match status" value="2"/>
</dbReference>
<organism evidence="13 14">
    <name type="scientific">Potamilus streckersoni</name>
    <dbReference type="NCBI Taxonomy" id="2493646"/>
    <lineage>
        <taxon>Eukaryota</taxon>
        <taxon>Metazoa</taxon>
        <taxon>Spiralia</taxon>
        <taxon>Lophotrochozoa</taxon>
        <taxon>Mollusca</taxon>
        <taxon>Bivalvia</taxon>
        <taxon>Autobranchia</taxon>
        <taxon>Heteroconchia</taxon>
        <taxon>Palaeoheterodonta</taxon>
        <taxon>Unionida</taxon>
        <taxon>Unionoidea</taxon>
        <taxon>Unionidae</taxon>
        <taxon>Ambleminae</taxon>
        <taxon>Lampsilini</taxon>
        <taxon>Potamilus</taxon>
    </lineage>
</organism>
<dbReference type="GO" id="GO:0061630">
    <property type="term" value="F:ubiquitin protein ligase activity"/>
    <property type="evidence" value="ECO:0007669"/>
    <property type="project" value="UniProtKB-EC"/>
</dbReference>
<evidence type="ECO:0000256" key="8">
    <source>
        <dbReference type="ARBA" id="ARBA00022833"/>
    </source>
</evidence>
<comment type="similarity">
    <text evidence="3">Belongs to the Deltex family.</text>
</comment>
<dbReference type="Proteomes" id="UP001195483">
    <property type="component" value="Unassembled WGS sequence"/>
</dbReference>
<evidence type="ECO:0000256" key="4">
    <source>
        <dbReference type="ARBA" id="ARBA00012483"/>
    </source>
</evidence>
<evidence type="ECO:0000259" key="11">
    <source>
        <dbReference type="PROSITE" id="PS50089"/>
    </source>
</evidence>
<feature type="compositionally biased region" description="Basic and acidic residues" evidence="10">
    <location>
        <begin position="58"/>
        <end position="71"/>
    </location>
</feature>
<feature type="compositionally biased region" description="Basic and acidic residues" evidence="10">
    <location>
        <begin position="1"/>
        <end position="22"/>
    </location>
</feature>
<dbReference type="InterPro" id="IPR002589">
    <property type="entry name" value="Macro_dom"/>
</dbReference>
<dbReference type="SUPFAM" id="SSF57850">
    <property type="entry name" value="RING/U-box"/>
    <property type="match status" value="1"/>
</dbReference>
<keyword evidence="5" id="KW-0808">Transferase</keyword>
<keyword evidence="6" id="KW-0479">Metal-binding</keyword>
<evidence type="ECO:0000313" key="14">
    <source>
        <dbReference type="Proteomes" id="UP001195483"/>
    </source>
</evidence>
<keyword evidence="14" id="KW-1185">Reference proteome</keyword>
<dbReference type="PANTHER" id="PTHR12622">
    <property type="entry name" value="DELTEX-RELATED"/>
    <property type="match status" value="1"/>
</dbReference>
<reference evidence="13" key="2">
    <citation type="journal article" date="2021" name="Genome Biol. Evol.">
        <title>Developing a high-quality reference genome for a parasitic bivalve with doubly uniparental inheritance (Bivalvia: Unionida).</title>
        <authorList>
            <person name="Smith C.H."/>
        </authorList>
    </citation>
    <scope>NUCLEOTIDE SEQUENCE</scope>
    <source>
        <strain evidence="13">CHS0354</strain>
        <tissue evidence="13">Mantle</tissue>
    </source>
</reference>
<dbReference type="Pfam" id="PF13639">
    <property type="entry name" value="zf-RING_2"/>
    <property type="match status" value="1"/>
</dbReference>
<comment type="pathway">
    <text evidence="2">Protein modification; protein ubiquitination.</text>
</comment>
<evidence type="ECO:0000256" key="10">
    <source>
        <dbReference type="SAM" id="MobiDB-lite"/>
    </source>
</evidence>
<dbReference type="InterPro" id="IPR013083">
    <property type="entry name" value="Znf_RING/FYVE/PHD"/>
</dbReference>
<dbReference type="SMART" id="SM00184">
    <property type="entry name" value="RING"/>
    <property type="match status" value="1"/>
</dbReference>
<dbReference type="PROSITE" id="PS51154">
    <property type="entry name" value="MACRO"/>
    <property type="match status" value="2"/>
</dbReference>
<evidence type="ECO:0000256" key="6">
    <source>
        <dbReference type="ARBA" id="ARBA00022723"/>
    </source>
</evidence>
<feature type="domain" description="RING-type" evidence="11">
    <location>
        <begin position="854"/>
        <end position="891"/>
    </location>
</feature>
<dbReference type="AlphaFoldDB" id="A0AAE0TIB9"/>
<dbReference type="InterPro" id="IPR001841">
    <property type="entry name" value="Znf_RING"/>
</dbReference>
<dbReference type="Gene3D" id="3.30.390.130">
    <property type="match status" value="1"/>
</dbReference>
<feature type="domain" description="Macro" evidence="12">
    <location>
        <begin position="361"/>
        <end position="556"/>
    </location>
</feature>
<dbReference type="EC" id="2.3.2.27" evidence="4"/>
<feature type="region of interest" description="Disordered" evidence="10">
    <location>
        <begin position="814"/>
        <end position="846"/>
    </location>
</feature>
<dbReference type="InterPro" id="IPR043472">
    <property type="entry name" value="Macro_dom-like"/>
</dbReference>
<feature type="compositionally biased region" description="Basic and acidic residues" evidence="10">
    <location>
        <begin position="828"/>
        <end position="846"/>
    </location>
</feature>
<dbReference type="GO" id="GO:0007219">
    <property type="term" value="P:Notch signaling pathway"/>
    <property type="evidence" value="ECO:0007669"/>
    <property type="project" value="InterPro"/>
</dbReference>
<dbReference type="EMBL" id="JAEAOA010001024">
    <property type="protein sequence ID" value="KAK3610489.1"/>
    <property type="molecule type" value="Genomic_DNA"/>
</dbReference>
<evidence type="ECO:0000259" key="12">
    <source>
        <dbReference type="PROSITE" id="PS51154"/>
    </source>
</evidence>
<dbReference type="GO" id="GO:0016567">
    <property type="term" value="P:protein ubiquitination"/>
    <property type="evidence" value="ECO:0007669"/>
    <property type="project" value="InterPro"/>
</dbReference>
<comment type="catalytic activity">
    <reaction evidence="1">
        <text>S-ubiquitinyl-[E2 ubiquitin-conjugating enzyme]-L-cysteine + [acceptor protein]-L-lysine = [E2 ubiquitin-conjugating enzyme]-L-cysteine + N(6)-ubiquitinyl-[acceptor protein]-L-lysine.</text>
        <dbReference type="EC" id="2.3.2.27"/>
    </reaction>
</comment>
<dbReference type="Pfam" id="PF01661">
    <property type="entry name" value="Macro"/>
    <property type="match status" value="1"/>
</dbReference>
<dbReference type="Gene3D" id="3.30.40.10">
    <property type="entry name" value="Zinc/RING finger domain, C3HC4 (zinc finger)"/>
    <property type="match status" value="1"/>
</dbReference>
<gene>
    <name evidence="13" type="ORF">CHS0354_016678</name>
</gene>
<dbReference type="PROSITE" id="PS00518">
    <property type="entry name" value="ZF_RING_1"/>
    <property type="match status" value="1"/>
</dbReference>
<dbReference type="CDD" id="cd02907">
    <property type="entry name" value="Macro_Af1521_BAL-like"/>
    <property type="match status" value="1"/>
</dbReference>
<evidence type="ECO:0000256" key="3">
    <source>
        <dbReference type="ARBA" id="ARBA00009413"/>
    </source>
</evidence>
<keyword evidence="8" id="KW-0862">Zinc</keyword>
<dbReference type="SMART" id="SM00506">
    <property type="entry name" value="A1pp"/>
    <property type="match status" value="1"/>
</dbReference>
<dbReference type="PROSITE" id="PS50089">
    <property type="entry name" value="ZF_RING_2"/>
    <property type="match status" value="1"/>
</dbReference>
<reference evidence="13" key="1">
    <citation type="journal article" date="2021" name="Genome Biol. Evol.">
        <title>A High-Quality Reference Genome for a Parasitic Bivalve with Doubly Uniparental Inheritance (Bivalvia: Unionida).</title>
        <authorList>
            <person name="Smith C.H."/>
        </authorList>
    </citation>
    <scope>NUCLEOTIDE SEQUENCE</scope>
    <source>
        <strain evidence="13">CHS0354</strain>
    </source>
</reference>
<evidence type="ECO:0000256" key="9">
    <source>
        <dbReference type="PROSITE-ProRule" id="PRU00175"/>
    </source>
</evidence>
<evidence type="ECO:0000256" key="5">
    <source>
        <dbReference type="ARBA" id="ARBA00022679"/>
    </source>
</evidence>
<comment type="caution">
    <text evidence="13">The sequence shown here is derived from an EMBL/GenBank/DDBJ whole genome shotgun (WGS) entry which is preliminary data.</text>
</comment>
<reference evidence="13" key="3">
    <citation type="submission" date="2023-05" db="EMBL/GenBank/DDBJ databases">
        <authorList>
            <person name="Smith C.H."/>
        </authorList>
    </citation>
    <scope>NUCLEOTIDE SEQUENCE</scope>
    <source>
        <strain evidence="13">CHS0354</strain>
        <tissue evidence="13">Mantle</tissue>
    </source>
</reference>
<feature type="domain" description="Macro" evidence="12">
    <location>
        <begin position="621"/>
        <end position="807"/>
    </location>
</feature>
<evidence type="ECO:0000256" key="1">
    <source>
        <dbReference type="ARBA" id="ARBA00000900"/>
    </source>
</evidence>
<dbReference type="GO" id="GO:0008270">
    <property type="term" value="F:zinc ion binding"/>
    <property type="evidence" value="ECO:0007669"/>
    <property type="project" value="UniProtKB-KW"/>
</dbReference>
<accession>A0AAE0TIB9</accession>
<dbReference type="InterPro" id="IPR017907">
    <property type="entry name" value="Znf_RING_CS"/>
</dbReference>
<dbReference type="CDD" id="cd09633">
    <property type="entry name" value="Deltex_C"/>
    <property type="match status" value="1"/>
</dbReference>
<protein>
    <recommendedName>
        <fullName evidence="4">RING-type E3 ubiquitin transferase</fullName>
        <ecNumber evidence="4">2.3.2.27</ecNumber>
    </recommendedName>
</protein>
<dbReference type="InterPro" id="IPR039398">
    <property type="entry name" value="Deltex_fam"/>
</dbReference>